<dbReference type="Pfam" id="PF02595">
    <property type="entry name" value="Gly_kinase"/>
    <property type="match status" value="1"/>
</dbReference>
<dbReference type="PANTHER" id="PTHR21599">
    <property type="entry name" value="GLYCERATE KINASE"/>
    <property type="match status" value="1"/>
</dbReference>
<dbReference type="EC" id="2.7.1.31" evidence="4"/>
<name>A0A4P0Y2A6_KLEPN</name>
<dbReference type="InterPro" id="IPR018193">
    <property type="entry name" value="Glyc_kinase_flavodox-like_fold"/>
</dbReference>
<dbReference type="InterPro" id="IPR018197">
    <property type="entry name" value="Glycerate_kinase_RE-like"/>
</dbReference>
<evidence type="ECO:0000313" key="4">
    <source>
        <dbReference type="EMBL" id="VTM55968.1"/>
    </source>
</evidence>
<dbReference type="Proteomes" id="UP000507695">
    <property type="component" value="Unassembled WGS sequence"/>
</dbReference>
<evidence type="ECO:0000256" key="2">
    <source>
        <dbReference type="ARBA" id="ARBA00022679"/>
    </source>
</evidence>
<comment type="similarity">
    <text evidence="1">Belongs to the glycerate kinase type-1 family.</text>
</comment>
<dbReference type="PANTHER" id="PTHR21599:SF0">
    <property type="entry name" value="GLYCERATE KINASE"/>
    <property type="match status" value="1"/>
</dbReference>
<gene>
    <name evidence="4" type="primary">glxK_2</name>
    <name evidence="4" type="ORF">NCTC9183_03798</name>
</gene>
<dbReference type="GO" id="GO:0031388">
    <property type="term" value="P:organic acid phosphorylation"/>
    <property type="evidence" value="ECO:0007669"/>
    <property type="project" value="InterPro"/>
</dbReference>
<dbReference type="EMBL" id="CABDVL010000003">
    <property type="protein sequence ID" value="VTM55968.1"/>
    <property type="molecule type" value="Genomic_DNA"/>
</dbReference>
<reference evidence="4" key="1">
    <citation type="submission" date="2019-04" db="EMBL/GenBank/DDBJ databases">
        <authorList>
            <consortium name="Pathogen Informatics"/>
        </authorList>
    </citation>
    <scope>NUCLEOTIDE SEQUENCE</scope>
    <source>
        <strain evidence="4">NCTC9183</strain>
    </source>
</reference>
<dbReference type="InterPro" id="IPR004381">
    <property type="entry name" value="Glycerate_kinase"/>
</dbReference>
<keyword evidence="2 4" id="KW-0808">Transferase</keyword>
<dbReference type="AlphaFoldDB" id="A0A4P0Y2A6"/>
<dbReference type="InterPro" id="IPR036129">
    <property type="entry name" value="Glycerate_kinase_sf"/>
</dbReference>
<protein>
    <submittedName>
        <fullName evidence="4">Glycerate kinase</fullName>
        <ecNumber evidence="4">2.7.1.31</ecNumber>
    </submittedName>
</protein>
<sequence length="119" mass="12661">MKIVIALDSFKGSCSAQAACAAVAQGLRRVDQTLELVEMPVSDGGEGLLSTLADSPLLKGAVWQQQRCTSPYGLSLQADFLILPASGPLSRWRKAVGSNSRRQRSGMCVRPAATGWANR</sequence>
<accession>A0A4P0Y2A6</accession>
<dbReference type="SUPFAM" id="SSF110738">
    <property type="entry name" value="Glycerate kinase I"/>
    <property type="match status" value="1"/>
</dbReference>
<dbReference type="GO" id="GO:0008887">
    <property type="term" value="F:glycerate kinase activity"/>
    <property type="evidence" value="ECO:0007669"/>
    <property type="project" value="UniProtKB-EC"/>
</dbReference>
<keyword evidence="3 4" id="KW-0418">Kinase</keyword>
<dbReference type="Gene3D" id="3.40.50.10350">
    <property type="entry name" value="Glycerate kinase, domain 1"/>
    <property type="match status" value="1"/>
</dbReference>
<evidence type="ECO:0000256" key="3">
    <source>
        <dbReference type="ARBA" id="ARBA00022777"/>
    </source>
</evidence>
<proteinExistence type="inferred from homology"/>
<evidence type="ECO:0000256" key="1">
    <source>
        <dbReference type="ARBA" id="ARBA00006284"/>
    </source>
</evidence>
<dbReference type="Gene3D" id="3.90.1510.10">
    <property type="entry name" value="Glycerate kinase, domain 2"/>
    <property type="match status" value="1"/>
</dbReference>
<organism evidence="4">
    <name type="scientific">Klebsiella pneumoniae</name>
    <dbReference type="NCBI Taxonomy" id="573"/>
    <lineage>
        <taxon>Bacteria</taxon>
        <taxon>Pseudomonadati</taxon>
        <taxon>Pseudomonadota</taxon>
        <taxon>Gammaproteobacteria</taxon>
        <taxon>Enterobacterales</taxon>
        <taxon>Enterobacteriaceae</taxon>
        <taxon>Klebsiella/Raoultella group</taxon>
        <taxon>Klebsiella</taxon>
        <taxon>Klebsiella pneumoniae complex</taxon>
    </lineage>
</organism>